<feature type="compositionally biased region" description="Basic and acidic residues" evidence="1">
    <location>
        <begin position="47"/>
        <end position="56"/>
    </location>
</feature>
<evidence type="ECO:0000256" key="1">
    <source>
        <dbReference type="SAM" id="MobiDB-lite"/>
    </source>
</evidence>
<comment type="caution">
    <text evidence="2">The sequence shown here is derived from an EMBL/GenBank/DDBJ whole genome shotgun (WGS) entry which is preliminary data.</text>
</comment>
<name>A0A6A4VDI8_AMPAM</name>
<sequence>MGHGPGGGARTPSTSVSSDSSSGDEQTPDPDPGQTFRPDPGQTCRLDPGHRPDVRTASDVAETCPRSPSGRREAAEEVGNTETSPLTGEGSVSDDADQVSSLSDSPRQHSDQSVAYRSDGDSVSVGSPTASSPQSSQSSESDCERTRQPAADTAQQRYDSLCRSLETLICSAESEEPARGEPAVSGGSVGGDQPLPPRAGRRRYRQPTPSQETLRQLRERVCLGCTRAFPEANYFDVYCHVNTVYAWFNWKLDV</sequence>
<feature type="region of interest" description="Disordered" evidence="1">
    <location>
        <begin position="1"/>
        <end position="157"/>
    </location>
</feature>
<feature type="compositionally biased region" description="Low complexity" evidence="1">
    <location>
        <begin position="124"/>
        <end position="140"/>
    </location>
</feature>
<feature type="region of interest" description="Disordered" evidence="1">
    <location>
        <begin position="172"/>
        <end position="211"/>
    </location>
</feature>
<evidence type="ECO:0000313" key="2">
    <source>
        <dbReference type="EMBL" id="KAF0292556.1"/>
    </source>
</evidence>
<dbReference type="Proteomes" id="UP000440578">
    <property type="component" value="Unassembled WGS sequence"/>
</dbReference>
<evidence type="ECO:0000313" key="3">
    <source>
        <dbReference type="Proteomes" id="UP000440578"/>
    </source>
</evidence>
<dbReference type="AlphaFoldDB" id="A0A6A4VDI8"/>
<gene>
    <name evidence="2" type="ORF">FJT64_009451</name>
</gene>
<accession>A0A6A4VDI8</accession>
<organism evidence="2 3">
    <name type="scientific">Amphibalanus amphitrite</name>
    <name type="common">Striped barnacle</name>
    <name type="synonym">Balanus amphitrite</name>
    <dbReference type="NCBI Taxonomy" id="1232801"/>
    <lineage>
        <taxon>Eukaryota</taxon>
        <taxon>Metazoa</taxon>
        <taxon>Ecdysozoa</taxon>
        <taxon>Arthropoda</taxon>
        <taxon>Crustacea</taxon>
        <taxon>Multicrustacea</taxon>
        <taxon>Cirripedia</taxon>
        <taxon>Thoracica</taxon>
        <taxon>Thoracicalcarea</taxon>
        <taxon>Balanomorpha</taxon>
        <taxon>Balanoidea</taxon>
        <taxon>Balanidae</taxon>
        <taxon>Amphibalaninae</taxon>
        <taxon>Amphibalanus</taxon>
    </lineage>
</organism>
<dbReference type="EMBL" id="VIIS01001804">
    <property type="protein sequence ID" value="KAF0292556.1"/>
    <property type="molecule type" value="Genomic_DNA"/>
</dbReference>
<keyword evidence="3" id="KW-1185">Reference proteome</keyword>
<proteinExistence type="predicted"/>
<protein>
    <submittedName>
        <fullName evidence="2">Uncharacterized protein</fullName>
    </submittedName>
</protein>
<feature type="compositionally biased region" description="Polar residues" evidence="1">
    <location>
        <begin position="98"/>
        <end position="115"/>
    </location>
</feature>
<reference evidence="2 3" key="1">
    <citation type="submission" date="2019-07" db="EMBL/GenBank/DDBJ databases">
        <title>Draft genome assembly of a fouling barnacle, Amphibalanus amphitrite (Darwin, 1854): The first reference genome for Thecostraca.</title>
        <authorList>
            <person name="Kim W."/>
        </authorList>
    </citation>
    <scope>NUCLEOTIDE SEQUENCE [LARGE SCALE GENOMIC DNA]</scope>
    <source>
        <strain evidence="2">SNU_AA5</strain>
        <tissue evidence="2">Soma without cirri and trophi</tissue>
    </source>
</reference>